<dbReference type="Pfam" id="PF04199">
    <property type="entry name" value="Cyclase"/>
    <property type="match status" value="1"/>
</dbReference>
<keyword evidence="2" id="KW-1185">Reference proteome</keyword>
<dbReference type="RefSeq" id="WP_381435101.1">
    <property type="nucleotide sequence ID" value="NZ_JBHSNO010000006.1"/>
</dbReference>
<sequence>MNVQSQVLSKKPGNQALNQVLEGLANDSIEVVDLTQVLNEDTPVIQLPEPFVNTSSFKSTQISKYDATGPVCYWNDLTLGEHCGTHFDAPNHWISGKENDSVDKIPAKRLIGEARVINIKAKSEENPDYCLTVEDIREYEAGYGEIPKDSWVLLYTGWSEYVNGDKFFNIDENGLSHTPGFTPEASKLLVERDILGVGVETVGTDAGIAHTFNPPFPSHHFMHEANKYGLAQLTNLDKLPPKGAILIAAPLKIEHGSGSPMRAIALV</sequence>
<dbReference type="Gene3D" id="3.50.30.50">
    <property type="entry name" value="Putative cyclase"/>
    <property type="match status" value="1"/>
</dbReference>
<dbReference type="InterPro" id="IPR007325">
    <property type="entry name" value="KFase/CYL"/>
</dbReference>
<dbReference type="Proteomes" id="UP001596109">
    <property type="component" value="Unassembled WGS sequence"/>
</dbReference>
<gene>
    <name evidence="1" type="ORF">ACFPRA_12650</name>
</gene>
<protein>
    <submittedName>
        <fullName evidence="1">Cyclase family protein</fullName>
        <ecNumber evidence="1">3.5.-.-</ecNumber>
    </submittedName>
</protein>
<dbReference type="EC" id="3.5.-.-" evidence="1"/>
<keyword evidence="1" id="KW-0378">Hydrolase</keyword>
<name>A0ABW0TKJ5_9BACL</name>
<accession>A0ABW0TKJ5</accession>
<dbReference type="GO" id="GO:0016787">
    <property type="term" value="F:hydrolase activity"/>
    <property type="evidence" value="ECO:0007669"/>
    <property type="project" value="UniProtKB-KW"/>
</dbReference>
<dbReference type="SUPFAM" id="SSF102198">
    <property type="entry name" value="Putative cyclase"/>
    <property type="match status" value="1"/>
</dbReference>
<dbReference type="InterPro" id="IPR037175">
    <property type="entry name" value="KFase_sf"/>
</dbReference>
<evidence type="ECO:0000313" key="1">
    <source>
        <dbReference type="EMBL" id="MFC5589747.1"/>
    </source>
</evidence>
<dbReference type="PANTHER" id="PTHR31118">
    <property type="entry name" value="CYCLASE-LIKE PROTEIN 2"/>
    <property type="match status" value="1"/>
</dbReference>
<dbReference type="EMBL" id="JBHSNO010000006">
    <property type="protein sequence ID" value="MFC5589747.1"/>
    <property type="molecule type" value="Genomic_DNA"/>
</dbReference>
<dbReference type="PANTHER" id="PTHR31118:SF12">
    <property type="entry name" value="CYCLASE-LIKE PROTEIN 2"/>
    <property type="match status" value="1"/>
</dbReference>
<comment type="caution">
    <text evidence="1">The sequence shown here is derived from an EMBL/GenBank/DDBJ whole genome shotgun (WGS) entry which is preliminary data.</text>
</comment>
<organism evidence="1 2">
    <name type="scientific">Sporosarcina soli</name>
    <dbReference type="NCBI Taxonomy" id="334736"/>
    <lineage>
        <taxon>Bacteria</taxon>
        <taxon>Bacillati</taxon>
        <taxon>Bacillota</taxon>
        <taxon>Bacilli</taxon>
        <taxon>Bacillales</taxon>
        <taxon>Caryophanaceae</taxon>
        <taxon>Sporosarcina</taxon>
    </lineage>
</organism>
<proteinExistence type="predicted"/>
<reference evidence="2" key="1">
    <citation type="journal article" date="2019" name="Int. J. Syst. Evol. Microbiol.">
        <title>The Global Catalogue of Microorganisms (GCM) 10K type strain sequencing project: providing services to taxonomists for standard genome sequencing and annotation.</title>
        <authorList>
            <consortium name="The Broad Institute Genomics Platform"/>
            <consortium name="The Broad Institute Genome Sequencing Center for Infectious Disease"/>
            <person name="Wu L."/>
            <person name="Ma J."/>
        </authorList>
    </citation>
    <scope>NUCLEOTIDE SEQUENCE [LARGE SCALE GENOMIC DNA]</scope>
    <source>
        <strain evidence="2">CGMCC 4.1434</strain>
    </source>
</reference>
<evidence type="ECO:0000313" key="2">
    <source>
        <dbReference type="Proteomes" id="UP001596109"/>
    </source>
</evidence>